<gene>
    <name evidence="1" type="ORF">A4H97_28935</name>
</gene>
<comment type="caution">
    <text evidence="1">The sequence shown here is derived from an EMBL/GenBank/DDBJ whole genome shotgun (WGS) entry which is preliminary data.</text>
</comment>
<organism evidence="1 2">
    <name type="scientific">Niastella yeongjuensis</name>
    <dbReference type="NCBI Taxonomy" id="354355"/>
    <lineage>
        <taxon>Bacteria</taxon>
        <taxon>Pseudomonadati</taxon>
        <taxon>Bacteroidota</taxon>
        <taxon>Chitinophagia</taxon>
        <taxon>Chitinophagales</taxon>
        <taxon>Chitinophagaceae</taxon>
        <taxon>Niastella</taxon>
    </lineage>
</organism>
<sequence length="82" mass="9685">MKNSNRDLLVLVKDAYTNQEAMQYELQQLNTLLGDFETLESFCLAHEVFDLQKYRILTKKAQLQKIIEKDTLKPFVFICNKN</sequence>
<reference evidence="2" key="1">
    <citation type="submission" date="2016-04" db="EMBL/GenBank/DDBJ databases">
        <authorList>
            <person name="Chen L."/>
            <person name="Zhuang W."/>
            <person name="Wang G."/>
        </authorList>
    </citation>
    <scope>NUCLEOTIDE SEQUENCE [LARGE SCALE GENOMIC DNA]</scope>
    <source>
        <strain evidence="2">17621</strain>
    </source>
</reference>
<dbReference type="Proteomes" id="UP000192610">
    <property type="component" value="Unassembled WGS sequence"/>
</dbReference>
<proteinExistence type="predicted"/>
<dbReference type="RefSeq" id="WP_081200384.1">
    <property type="nucleotide sequence ID" value="NZ_FOCZ01000017.1"/>
</dbReference>
<dbReference type="AlphaFoldDB" id="A0A1V9ET88"/>
<keyword evidence="2" id="KW-1185">Reference proteome</keyword>
<evidence type="ECO:0000313" key="2">
    <source>
        <dbReference type="Proteomes" id="UP000192610"/>
    </source>
</evidence>
<protein>
    <submittedName>
        <fullName evidence="1">Uncharacterized protein</fullName>
    </submittedName>
</protein>
<evidence type="ECO:0000313" key="1">
    <source>
        <dbReference type="EMBL" id="OQP49366.1"/>
    </source>
</evidence>
<dbReference type="STRING" id="354355.SAMN05660816_06127"/>
<dbReference type="OrthoDB" id="675429at2"/>
<name>A0A1V9ET88_9BACT</name>
<accession>A0A1V9ET88</accession>
<dbReference type="EMBL" id="LVXG01000015">
    <property type="protein sequence ID" value="OQP49366.1"/>
    <property type="molecule type" value="Genomic_DNA"/>
</dbReference>